<keyword evidence="3" id="KW-1185">Reference proteome</keyword>
<dbReference type="PANTHER" id="PTHR43741">
    <property type="entry name" value="FMN-DEPENDENT NADH-AZOREDUCTASE 1"/>
    <property type="match status" value="1"/>
</dbReference>
<feature type="domain" description="Flavodoxin-like fold" evidence="1">
    <location>
        <begin position="23"/>
        <end position="110"/>
    </location>
</feature>
<dbReference type="eggNOG" id="COG1182">
    <property type="taxonomic scope" value="Bacteria"/>
</dbReference>
<dbReference type="Gene3D" id="3.40.50.360">
    <property type="match status" value="1"/>
</dbReference>
<organism evidence="2 3">
    <name type="scientific">Dyadobacter fermentans (strain ATCC 700827 / DSM 18053 / CIP 107007 / KCTC 52180 / NS114)</name>
    <dbReference type="NCBI Taxonomy" id="471854"/>
    <lineage>
        <taxon>Bacteria</taxon>
        <taxon>Pseudomonadati</taxon>
        <taxon>Bacteroidota</taxon>
        <taxon>Cytophagia</taxon>
        <taxon>Cytophagales</taxon>
        <taxon>Spirosomataceae</taxon>
        <taxon>Dyadobacter</taxon>
    </lineage>
</organism>
<dbReference type="Pfam" id="PF02525">
    <property type="entry name" value="Flavodoxin_2"/>
    <property type="match status" value="1"/>
</dbReference>
<dbReference type="InterPro" id="IPR029039">
    <property type="entry name" value="Flavoprotein-like_sf"/>
</dbReference>
<name>C6VUV4_DYAFD</name>
<proteinExistence type="predicted"/>
<gene>
    <name evidence="2" type="ordered locus">Dfer_1854</name>
</gene>
<sequence>MRNELIKVLEKAAHEKNRLEEMNALAFSNELIRVLKAADVIAIGAPMYNWCITSSLKAYIDQVLRMNETWGLNRENRHDPYIGLLKDKTVYLLFSRGADGYDPGGYNEHINFAGSAAQPISVML</sequence>
<evidence type="ECO:0000313" key="3">
    <source>
        <dbReference type="Proteomes" id="UP000002011"/>
    </source>
</evidence>
<dbReference type="Proteomes" id="UP000002011">
    <property type="component" value="Chromosome"/>
</dbReference>
<evidence type="ECO:0000259" key="1">
    <source>
        <dbReference type="Pfam" id="PF02525"/>
    </source>
</evidence>
<evidence type="ECO:0000313" key="2">
    <source>
        <dbReference type="EMBL" id="ACT93091.1"/>
    </source>
</evidence>
<protein>
    <submittedName>
        <fullName evidence="2">(Acyl-carrier protein) phosphodiesterase</fullName>
    </submittedName>
</protein>
<dbReference type="InterPro" id="IPR050104">
    <property type="entry name" value="FMN-dep_NADH:Q_OxRdtase_AzoR1"/>
</dbReference>
<dbReference type="STRING" id="471854.Dfer_1854"/>
<reference evidence="2 3" key="1">
    <citation type="journal article" date="2009" name="Stand. Genomic Sci.">
        <title>Complete genome sequence of Dyadobacter fermentans type strain (NS114).</title>
        <authorList>
            <person name="Lang E."/>
            <person name="Lapidus A."/>
            <person name="Chertkov O."/>
            <person name="Brettin T."/>
            <person name="Detter J.C."/>
            <person name="Han C."/>
            <person name="Copeland A."/>
            <person name="Glavina Del Rio T."/>
            <person name="Nolan M."/>
            <person name="Chen F."/>
            <person name="Lucas S."/>
            <person name="Tice H."/>
            <person name="Cheng J.F."/>
            <person name="Land M."/>
            <person name="Hauser L."/>
            <person name="Chang Y.J."/>
            <person name="Jeffries C.D."/>
            <person name="Kopitz M."/>
            <person name="Bruce D."/>
            <person name="Goodwin L."/>
            <person name="Pitluck S."/>
            <person name="Ovchinnikova G."/>
            <person name="Pati A."/>
            <person name="Ivanova N."/>
            <person name="Mavrommatis K."/>
            <person name="Chen A."/>
            <person name="Palaniappan K."/>
            <person name="Chain P."/>
            <person name="Bristow J."/>
            <person name="Eisen J.A."/>
            <person name="Markowitz V."/>
            <person name="Hugenholtz P."/>
            <person name="Goker M."/>
            <person name="Rohde M."/>
            <person name="Kyrpides N.C."/>
            <person name="Klenk H.P."/>
        </authorList>
    </citation>
    <scope>NUCLEOTIDE SEQUENCE [LARGE SCALE GENOMIC DNA]</scope>
    <source>
        <strain evidence="3">ATCC 700827 / DSM 18053 / CIP 107007 / KCTC 52180 / NS114</strain>
    </source>
</reference>
<dbReference type="PANTHER" id="PTHR43741:SF4">
    <property type="entry name" value="FMN-DEPENDENT NADH:QUINONE OXIDOREDUCTASE"/>
    <property type="match status" value="1"/>
</dbReference>
<dbReference type="RefSeq" id="WP_015811345.1">
    <property type="nucleotide sequence ID" value="NC_013037.1"/>
</dbReference>
<dbReference type="OrthoDB" id="9805013at2"/>
<dbReference type="InterPro" id="IPR003680">
    <property type="entry name" value="Flavodoxin_fold"/>
</dbReference>
<dbReference type="SUPFAM" id="SSF52218">
    <property type="entry name" value="Flavoproteins"/>
    <property type="match status" value="1"/>
</dbReference>
<dbReference type="KEGG" id="dfe:Dfer_1854"/>
<dbReference type="AlphaFoldDB" id="C6VUV4"/>
<dbReference type="EMBL" id="CP001619">
    <property type="protein sequence ID" value="ACT93091.1"/>
    <property type="molecule type" value="Genomic_DNA"/>
</dbReference>
<accession>C6VUV4</accession>
<dbReference type="HOGENOM" id="CLU_2000299_0_0_10"/>